<name>A0A7W6K7Q4_9SPHI</name>
<reference evidence="3 4" key="3">
    <citation type="submission" date="2020-08" db="EMBL/GenBank/DDBJ databases">
        <title>Genomic Encyclopedia of Type Strains, Phase IV (KMG-IV): sequencing the most valuable type-strain genomes for metagenomic binning, comparative biology and taxonomic classification.</title>
        <authorList>
            <person name="Goeker M."/>
        </authorList>
    </citation>
    <scope>NUCLEOTIDE SEQUENCE [LARGE SCALE GENOMIC DNA]</scope>
    <source>
        <strain evidence="3 4">DSM 100774</strain>
    </source>
</reference>
<dbReference type="AlphaFoldDB" id="A0A7W6K7Q4"/>
<evidence type="ECO:0000313" key="3">
    <source>
        <dbReference type="EMBL" id="MBB4106728.1"/>
    </source>
</evidence>
<comment type="caution">
    <text evidence="3">The sequence shown here is derived from an EMBL/GenBank/DDBJ whole genome shotgun (WGS) entry which is preliminary data.</text>
</comment>
<evidence type="ECO:0000313" key="2">
    <source>
        <dbReference type="EMBL" id="GGH03383.1"/>
    </source>
</evidence>
<feature type="signal peptide" evidence="1">
    <location>
        <begin position="1"/>
        <end position="22"/>
    </location>
</feature>
<dbReference type="EMBL" id="BMHZ01000002">
    <property type="protein sequence ID" value="GGH03383.1"/>
    <property type="molecule type" value="Genomic_DNA"/>
</dbReference>
<feature type="chain" id="PRO_5031524331" description="Carboxypeptidase regulatory-like domain-containing protein" evidence="1">
    <location>
        <begin position="23"/>
        <end position="209"/>
    </location>
</feature>
<evidence type="ECO:0000313" key="4">
    <source>
        <dbReference type="Proteomes" id="UP000532273"/>
    </source>
</evidence>
<dbReference type="Proteomes" id="UP000532273">
    <property type="component" value="Unassembled WGS sequence"/>
</dbReference>
<dbReference type="SUPFAM" id="SSF117074">
    <property type="entry name" value="Hypothetical protein PA1324"/>
    <property type="match status" value="1"/>
</dbReference>
<organism evidence="3 4">
    <name type="scientific">Pedobacter zeae</name>
    <dbReference type="NCBI Taxonomy" id="1737356"/>
    <lineage>
        <taxon>Bacteria</taxon>
        <taxon>Pseudomonadati</taxon>
        <taxon>Bacteroidota</taxon>
        <taxon>Sphingobacteriia</taxon>
        <taxon>Sphingobacteriales</taxon>
        <taxon>Sphingobacteriaceae</taxon>
        <taxon>Pedobacter</taxon>
    </lineage>
</organism>
<accession>A0A7W6K7Q4</accession>
<dbReference type="RefSeq" id="WP_183759965.1">
    <property type="nucleotide sequence ID" value="NZ_BMHZ01000002.1"/>
</dbReference>
<evidence type="ECO:0000256" key="1">
    <source>
        <dbReference type="SAM" id="SignalP"/>
    </source>
</evidence>
<keyword evidence="1" id="KW-0732">Signal</keyword>
<reference evidence="2" key="4">
    <citation type="submission" date="2024-05" db="EMBL/GenBank/DDBJ databases">
        <authorList>
            <person name="Sun Q."/>
            <person name="Zhou Y."/>
        </authorList>
    </citation>
    <scope>NUCLEOTIDE SEQUENCE</scope>
    <source>
        <strain evidence="2">CGMCC 1.15287</strain>
    </source>
</reference>
<sequence>MKLKKYVLTIIFIASSAAVVSAQYKEPEKKDKVEIFRPEMTFDSLQAKKMLAKGSAVIKGVAYTKQKHPLGYSVPLSPRILANKMTVVLLPVTPYFEEWYKLRKDKENIRKKRFVYLSDQAYRYRLEAVTNSDGEFTFPEMRPGKYFLQGILDYTLKGKYNEYTGSGYNDYGGRTDYYQQKEYSKNIQDRIEEFVEVKENSEIVKVRLH</sequence>
<protein>
    <recommendedName>
        <fullName evidence="6">Carboxypeptidase regulatory-like domain-containing protein</fullName>
    </recommendedName>
</protein>
<dbReference type="EMBL" id="JACIEF010000001">
    <property type="protein sequence ID" value="MBB4106728.1"/>
    <property type="molecule type" value="Genomic_DNA"/>
</dbReference>
<proteinExistence type="predicted"/>
<dbReference type="Proteomes" id="UP000642938">
    <property type="component" value="Unassembled WGS sequence"/>
</dbReference>
<keyword evidence="5" id="KW-1185">Reference proteome</keyword>
<reference evidence="2" key="1">
    <citation type="journal article" date="2014" name="Int. J. Syst. Evol. Microbiol.">
        <title>Complete genome of a new Firmicutes species belonging to the dominant human colonic microbiota ('Ruminococcus bicirculans') reveals two chromosomes and a selective capacity to utilize plant glucans.</title>
        <authorList>
            <consortium name="NISC Comparative Sequencing Program"/>
            <person name="Wegmann U."/>
            <person name="Louis P."/>
            <person name="Goesmann A."/>
            <person name="Henrissat B."/>
            <person name="Duncan S.H."/>
            <person name="Flint H.J."/>
        </authorList>
    </citation>
    <scope>NUCLEOTIDE SEQUENCE</scope>
    <source>
        <strain evidence="2">CGMCC 1.15287</strain>
    </source>
</reference>
<evidence type="ECO:0000313" key="5">
    <source>
        <dbReference type="Proteomes" id="UP000642938"/>
    </source>
</evidence>
<evidence type="ECO:0008006" key="6">
    <source>
        <dbReference type="Google" id="ProtNLM"/>
    </source>
</evidence>
<reference evidence="5" key="2">
    <citation type="journal article" date="2019" name="Int. J. Syst. Evol. Microbiol.">
        <title>The Global Catalogue of Microorganisms (GCM) 10K type strain sequencing project: providing services to taxonomists for standard genome sequencing and annotation.</title>
        <authorList>
            <consortium name="The Broad Institute Genomics Platform"/>
            <consortium name="The Broad Institute Genome Sequencing Center for Infectious Disease"/>
            <person name="Wu L."/>
            <person name="Ma J."/>
        </authorList>
    </citation>
    <scope>NUCLEOTIDE SEQUENCE [LARGE SCALE GENOMIC DNA]</scope>
    <source>
        <strain evidence="5">CGMCC 1.15287</strain>
    </source>
</reference>
<gene>
    <name evidence="2" type="ORF">GCM10007422_18410</name>
    <name evidence="3" type="ORF">GGQ60_000688</name>
</gene>